<evidence type="ECO:0000259" key="2">
    <source>
        <dbReference type="Pfam" id="PF12010"/>
    </source>
</evidence>
<keyword evidence="4" id="KW-1185">Reference proteome</keyword>
<dbReference type="PANTHER" id="PTHR43649:SF17">
    <property type="entry name" value="ABC TRANSPORTER SOLUTE BINDING PROTEIN-SUGAR TRANSPORT"/>
    <property type="match status" value="1"/>
</dbReference>
<dbReference type="Proteomes" id="UP000193834">
    <property type="component" value="Unassembled WGS sequence"/>
</dbReference>
<evidence type="ECO:0000313" key="4">
    <source>
        <dbReference type="Proteomes" id="UP000193834"/>
    </source>
</evidence>
<reference evidence="3 4" key="1">
    <citation type="submission" date="2017-04" db="EMBL/GenBank/DDBJ databases">
        <authorList>
            <person name="Afonso C.L."/>
            <person name="Miller P.J."/>
            <person name="Scott M.A."/>
            <person name="Spackman E."/>
            <person name="Goraichik I."/>
            <person name="Dimitrov K.M."/>
            <person name="Suarez D.L."/>
            <person name="Swayne D.E."/>
        </authorList>
    </citation>
    <scope>NUCLEOTIDE SEQUENCE [LARGE SCALE GENOMIC DNA]</scope>
    <source>
        <strain evidence="3 4">11</strain>
    </source>
</reference>
<proteinExistence type="predicted"/>
<organism evidence="3 4">
    <name type="scientific">Paenibacillus aquistagni</name>
    <dbReference type="NCBI Taxonomy" id="1852522"/>
    <lineage>
        <taxon>Bacteria</taxon>
        <taxon>Bacillati</taxon>
        <taxon>Bacillota</taxon>
        <taxon>Bacilli</taxon>
        <taxon>Bacillales</taxon>
        <taxon>Paenibacillaceae</taxon>
        <taxon>Paenibacillus</taxon>
    </lineage>
</organism>
<feature type="signal peptide" evidence="1">
    <location>
        <begin position="1"/>
        <end position="23"/>
    </location>
</feature>
<dbReference type="STRING" id="1852522.SAMN06295960_2693"/>
<dbReference type="InterPro" id="IPR050490">
    <property type="entry name" value="Bact_solute-bd_prot1"/>
</dbReference>
<dbReference type="AlphaFoldDB" id="A0A1X7KV78"/>
<keyword evidence="1" id="KW-0732">Signal</keyword>
<accession>A0A1X7KV78</accession>
<evidence type="ECO:0000256" key="1">
    <source>
        <dbReference type="SAM" id="SignalP"/>
    </source>
</evidence>
<dbReference type="InterPro" id="IPR022627">
    <property type="entry name" value="DUF3502"/>
</dbReference>
<dbReference type="SUPFAM" id="SSF53850">
    <property type="entry name" value="Periplasmic binding protein-like II"/>
    <property type="match status" value="1"/>
</dbReference>
<dbReference type="Gene3D" id="3.40.190.10">
    <property type="entry name" value="Periplasmic binding protein-like II"/>
    <property type="match status" value="1"/>
</dbReference>
<gene>
    <name evidence="3" type="ORF">SAMN06295960_2693</name>
</gene>
<sequence length="490" mass="55843">MKKGKRTLLLTLVMMLVSSMMLAACGGKDSGSATSKDEKPVELIWYTIGTPQRDLNEVLQKVNEYTKEKINATINMKMLDWGDYDQKMQVISASGEPYDIAFTSSWGFNYVTNAQKGAFYKLNDLLDEHGQDLKNVIHPSFLEGAKINGELYAIPVNKELPAQRVFRFNDTLVKKYNFDISKVHTLEDLEPMLKTVAEKENIKPISAAMGLPQMFDYVIEGGIPIGVPLDSKDLKLELTLENPKIMEQYETMHKYYKAGYLPSDVATYTDANQSEALKTGRWFVDTAHYQPFAETSWSQGIPDKVVVQPAEEPYVYNWSVTGSMMAISAQSKYPEKAMEFINLLNTDKYLRNLINFGIEDKHYKRVDDNTIEPLPARKESYDMPQFTLGNFFILDLLPEDPKDKWDQFEAFNNSAKNAPLLGFTMDTSKVRTEIATVLNVKDEFEKALTTGTVDPKEYLPKAIEKYKAAGIEKIMEEAQRQIDEWKKSKE</sequence>
<evidence type="ECO:0000313" key="3">
    <source>
        <dbReference type="EMBL" id="SMG44856.1"/>
    </source>
</evidence>
<dbReference type="PANTHER" id="PTHR43649">
    <property type="entry name" value="ARABINOSE-BINDING PROTEIN-RELATED"/>
    <property type="match status" value="1"/>
</dbReference>
<dbReference type="PROSITE" id="PS51257">
    <property type="entry name" value="PROKAR_LIPOPROTEIN"/>
    <property type="match status" value="1"/>
</dbReference>
<feature type="chain" id="PRO_5012214337" evidence="1">
    <location>
        <begin position="24"/>
        <end position="490"/>
    </location>
</feature>
<dbReference type="InterPro" id="IPR006059">
    <property type="entry name" value="SBP"/>
</dbReference>
<feature type="domain" description="DUF3502" evidence="2">
    <location>
        <begin position="419"/>
        <end position="487"/>
    </location>
</feature>
<dbReference type="EMBL" id="FXAZ01000003">
    <property type="protein sequence ID" value="SMG44856.1"/>
    <property type="molecule type" value="Genomic_DNA"/>
</dbReference>
<name>A0A1X7KV78_9BACL</name>
<dbReference type="RefSeq" id="WP_085494860.1">
    <property type="nucleotide sequence ID" value="NZ_FXAZ01000003.1"/>
</dbReference>
<dbReference type="OrthoDB" id="7936627at2"/>
<dbReference type="Pfam" id="PF01547">
    <property type="entry name" value="SBP_bac_1"/>
    <property type="match status" value="1"/>
</dbReference>
<dbReference type="Pfam" id="PF12010">
    <property type="entry name" value="DUF3502"/>
    <property type="match status" value="1"/>
</dbReference>
<protein>
    <submittedName>
        <fullName evidence="3">Carbohydrate ABC transporter substrate-binding protein, CUT1 family</fullName>
    </submittedName>
</protein>